<dbReference type="GO" id="GO:0004672">
    <property type="term" value="F:protein kinase activity"/>
    <property type="evidence" value="ECO:0007669"/>
    <property type="project" value="InterPro"/>
</dbReference>
<dbReference type="Gene3D" id="1.10.510.10">
    <property type="entry name" value="Transferase(Phosphotransferase) domain 1"/>
    <property type="match status" value="1"/>
</dbReference>
<evidence type="ECO:0000313" key="2">
    <source>
        <dbReference type="EMBL" id="GBF94164.1"/>
    </source>
</evidence>
<dbReference type="InParanoid" id="A0A2V0P2R1"/>
<dbReference type="EMBL" id="BDRX01000048">
    <property type="protein sequence ID" value="GBF94164.1"/>
    <property type="molecule type" value="Genomic_DNA"/>
</dbReference>
<organism evidence="2 3">
    <name type="scientific">Raphidocelis subcapitata</name>
    <dbReference type="NCBI Taxonomy" id="307507"/>
    <lineage>
        <taxon>Eukaryota</taxon>
        <taxon>Viridiplantae</taxon>
        <taxon>Chlorophyta</taxon>
        <taxon>core chlorophytes</taxon>
        <taxon>Chlorophyceae</taxon>
        <taxon>CS clade</taxon>
        <taxon>Sphaeropleales</taxon>
        <taxon>Selenastraceae</taxon>
        <taxon>Raphidocelis</taxon>
    </lineage>
</organism>
<name>A0A2V0P2R1_9CHLO</name>
<accession>A0A2V0P2R1</accession>
<protein>
    <recommendedName>
        <fullName evidence="1">Protein kinase domain-containing protein</fullName>
    </recommendedName>
</protein>
<dbReference type="GO" id="GO:0005524">
    <property type="term" value="F:ATP binding"/>
    <property type="evidence" value="ECO:0007669"/>
    <property type="project" value="InterPro"/>
</dbReference>
<evidence type="ECO:0000259" key="1">
    <source>
        <dbReference type="PROSITE" id="PS50011"/>
    </source>
</evidence>
<keyword evidence="3" id="KW-1185">Reference proteome</keyword>
<feature type="domain" description="Protein kinase" evidence="1">
    <location>
        <begin position="1"/>
        <end position="279"/>
    </location>
</feature>
<comment type="caution">
    <text evidence="2">The sequence shown here is derived from an EMBL/GenBank/DDBJ whole genome shotgun (WGS) entry which is preliminary data.</text>
</comment>
<dbReference type="InterPro" id="IPR011009">
    <property type="entry name" value="Kinase-like_dom_sf"/>
</dbReference>
<dbReference type="AlphaFoldDB" id="A0A2V0P2R1"/>
<evidence type="ECO:0000313" key="3">
    <source>
        <dbReference type="Proteomes" id="UP000247498"/>
    </source>
</evidence>
<proteinExistence type="predicted"/>
<dbReference type="InterPro" id="IPR000719">
    <property type="entry name" value="Prot_kinase_dom"/>
</dbReference>
<gene>
    <name evidence="2" type="ORF">Rsub_07151</name>
</gene>
<reference evidence="2 3" key="1">
    <citation type="journal article" date="2018" name="Sci. Rep.">
        <title>Raphidocelis subcapitata (=Pseudokirchneriella subcapitata) provides an insight into genome evolution and environmental adaptations in the Sphaeropleales.</title>
        <authorList>
            <person name="Suzuki S."/>
            <person name="Yamaguchi H."/>
            <person name="Nakajima N."/>
            <person name="Kawachi M."/>
        </authorList>
    </citation>
    <scope>NUCLEOTIDE SEQUENCE [LARGE SCALE GENOMIC DNA]</scope>
    <source>
        <strain evidence="2 3">NIES-35</strain>
    </source>
</reference>
<sequence length="413" mass="44891">MAEKNKKLSRKEIEDARLRRTLGIAPYAPPLPYEERKPGGPPQPVPLLRACRLPSTEHQLERNLAVARWLLSVVLPPLARLHEVGAAHNLLAPISLAVLHGKPPPGSEEPAPLAGVFFTTLEAVSVVPAAPGGRAAGAWLRAALSSPLELLPFLPPEALRRIARGGGLPQVPDGRVVACMTREADVWALGMTVWAAICGSGTPSGRAGRELEAAAAPGFSGGGSGLLATHFLAQARRGFGDHPLWPRLPHELRALLAATLVWEPAQRPTARQLLQNEFVARAPELVPGLAPQLRPRRSLLLARKAVIALHARAGRAAGAALLRLPAFHWTFEDDPEQFMAMIDPRTRDIWGRPRWEPYECARATPEAERPNPVALLAARLREAWLRVNDPKPPKPKWQTAVVRFQTGPRQGAR</sequence>
<dbReference type="SUPFAM" id="SSF56112">
    <property type="entry name" value="Protein kinase-like (PK-like)"/>
    <property type="match status" value="1"/>
</dbReference>
<dbReference type="PROSITE" id="PS50011">
    <property type="entry name" value="PROTEIN_KINASE_DOM"/>
    <property type="match status" value="1"/>
</dbReference>
<dbReference type="Proteomes" id="UP000247498">
    <property type="component" value="Unassembled WGS sequence"/>
</dbReference>